<dbReference type="GO" id="GO:0016706">
    <property type="term" value="F:2-oxoglutarate-dependent dioxygenase activity"/>
    <property type="evidence" value="ECO:0007669"/>
    <property type="project" value="UniProtKB-ARBA"/>
</dbReference>
<dbReference type="Gene3D" id="2.60.120.620">
    <property type="entry name" value="q2cbj1_9rhob like domain"/>
    <property type="match status" value="1"/>
</dbReference>
<dbReference type="AlphaFoldDB" id="A0A1A2EQ11"/>
<organism evidence="1 2">
    <name type="scientific">Mycolicibacter sinensis (strain JDM601)</name>
    <name type="common">Mycobacterium sinense</name>
    <dbReference type="NCBI Taxonomy" id="875328"/>
    <lineage>
        <taxon>Bacteria</taxon>
        <taxon>Bacillati</taxon>
        <taxon>Actinomycetota</taxon>
        <taxon>Actinomycetes</taxon>
        <taxon>Mycobacteriales</taxon>
        <taxon>Mycobacteriaceae</taxon>
        <taxon>Mycolicibacter</taxon>
    </lineage>
</organism>
<dbReference type="Proteomes" id="UP000093985">
    <property type="component" value="Unassembled WGS sequence"/>
</dbReference>
<protein>
    <submittedName>
        <fullName evidence="1">Phytanoyl-CoA dioxygenase</fullName>
    </submittedName>
</protein>
<keyword evidence="1" id="KW-0560">Oxidoreductase</keyword>
<reference evidence="2" key="1">
    <citation type="submission" date="2016-06" db="EMBL/GenBank/DDBJ databases">
        <authorList>
            <person name="Sutton G."/>
            <person name="Brinkac L."/>
            <person name="Sanka R."/>
            <person name="Adams M."/>
            <person name="Lau E."/>
            <person name="Mehaffy C."/>
            <person name="Tameris M."/>
            <person name="Hatherill M."/>
            <person name="Hanekom W."/>
            <person name="Mahomed H."/>
            <person name="Mcshane H."/>
        </authorList>
    </citation>
    <scope>NUCLEOTIDE SEQUENCE [LARGE SCALE GENOMIC DNA]</scope>
    <source>
        <strain evidence="2">852014-51077_SCH5608930-a</strain>
    </source>
</reference>
<proteinExistence type="predicted"/>
<dbReference type="SUPFAM" id="SSF51197">
    <property type="entry name" value="Clavaminate synthase-like"/>
    <property type="match status" value="1"/>
</dbReference>
<gene>
    <name evidence="1" type="ORF">A5771_05605</name>
</gene>
<accession>A0A1A2EQ11</accession>
<dbReference type="Pfam" id="PF05721">
    <property type="entry name" value="PhyH"/>
    <property type="match status" value="1"/>
</dbReference>
<dbReference type="PANTHER" id="PTHR20883:SF49">
    <property type="entry name" value="PHYTANOYL-COA DIOXYGENASE"/>
    <property type="match status" value="1"/>
</dbReference>
<dbReference type="GO" id="GO:0005506">
    <property type="term" value="F:iron ion binding"/>
    <property type="evidence" value="ECO:0007669"/>
    <property type="project" value="UniProtKB-ARBA"/>
</dbReference>
<name>A0A1A2EQ11_MYCSD</name>
<evidence type="ECO:0000313" key="1">
    <source>
        <dbReference type="EMBL" id="OBG07553.1"/>
    </source>
</evidence>
<dbReference type="OrthoDB" id="9814777at2"/>
<keyword evidence="1" id="KW-0223">Dioxygenase</keyword>
<sequence length="276" mass="31120">MQVTEQLKQDLATDGAVVVRNLFNTEQLRRVRQSYDYGIAHPSPQAKRVYPGTADEHFNEYGNPGNIEQYLVLIKDLGLADFAAALWDSEHVWFLGEELFMKKGGKAGRSPWHQDTSYMPAHGPHLLNIWISFEKLPKRNALEFVRGSHLGAQYDGTSYTDPTDPTKPLWGDGSWPRLPDIEAERAQDSASWDVISWDLEPGDALVFHSGILHGGAPVTPDCPERQTLVFRFFGDKLFYRPLPSTQPDFGHDISGLNDPSLTPGDPYHPEYFAQLR</sequence>
<dbReference type="InterPro" id="IPR008775">
    <property type="entry name" value="Phytyl_CoA_dOase-like"/>
</dbReference>
<dbReference type="RefSeq" id="WP_064854603.1">
    <property type="nucleotide sequence ID" value="NZ_LZIM01000033.1"/>
</dbReference>
<evidence type="ECO:0000313" key="2">
    <source>
        <dbReference type="Proteomes" id="UP000093985"/>
    </source>
</evidence>
<dbReference type="EMBL" id="LZIN01000037">
    <property type="protein sequence ID" value="OBG07553.1"/>
    <property type="molecule type" value="Genomic_DNA"/>
</dbReference>
<dbReference type="PANTHER" id="PTHR20883">
    <property type="entry name" value="PHYTANOYL-COA DIOXYGENASE DOMAIN CONTAINING 1"/>
    <property type="match status" value="1"/>
</dbReference>
<comment type="caution">
    <text evidence="1">The sequence shown here is derived from an EMBL/GenBank/DDBJ whole genome shotgun (WGS) entry which is preliminary data.</text>
</comment>